<dbReference type="PANTHER" id="PTHR40252:SF2">
    <property type="entry name" value="BLR0328 PROTEIN"/>
    <property type="match status" value="1"/>
</dbReference>
<proteinExistence type="predicted"/>
<dbReference type="Pfam" id="PF08495">
    <property type="entry name" value="FIST"/>
    <property type="match status" value="1"/>
</dbReference>
<evidence type="ECO:0000313" key="4">
    <source>
        <dbReference type="Proteomes" id="UP000325302"/>
    </source>
</evidence>
<sequence>MKIYFQPEADLVQFASTLSELNADAEVGSILVFACDENGWLPADLDPLLQGSAKPVFGGIFPQIIHGLQNFTQGAVCVGLQGEPAWGLVGQLSDEGANYDQPLTALADAWDALSGPATLLVLVDGLAGRIASLTESLFFSFGLDNNFIGGGAGSLSFQQRPCLLTPQGLVADAALVVRLPVYSGVGVNHGWQPITEPLKVTSSLKNQVKCLDWKPAFEAYRQVVENHSGVQFTENNFFDIAKSYPLGINKLDTEMIVRDPLMLNEQGDMVCVGEVPEGCFVRILNGSPESLVSAAADARARAEKVFPHTDRRAPEVALFIDCISRVLFLEDGIEKEFASVTTELPLFGAFTLGEIANSGQDYLEFYNKTAVVGLLAEPPADEVAP</sequence>
<reference evidence="3 4" key="1">
    <citation type="submission" date="2019-03" db="EMBL/GenBank/DDBJ databases">
        <title>Nitrincola sp. nov. isolated from an Indian soda lake.</title>
        <authorList>
            <person name="Joshi A."/>
            <person name="Thite S.V."/>
            <person name="Joseph N."/>
            <person name="Dhotre D."/>
            <person name="Moorthy M."/>
            <person name="Shouche Y.S."/>
        </authorList>
    </citation>
    <scope>NUCLEOTIDE SEQUENCE [LARGE SCALE GENOMIC DNA]</scope>
    <source>
        <strain evidence="3 4">MEB193</strain>
    </source>
</reference>
<dbReference type="AlphaFoldDB" id="A0A5A9W066"/>
<feature type="domain" description="FIST C-domain" evidence="2">
    <location>
        <begin position="216"/>
        <end position="358"/>
    </location>
</feature>
<feature type="domain" description="FIST" evidence="1">
    <location>
        <begin position="28"/>
        <end position="215"/>
    </location>
</feature>
<dbReference type="InterPro" id="IPR013702">
    <property type="entry name" value="FIST_domain_N"/>
</dbReference>
<organism evidence="3 4">
    <name type="scientific">Nitrincola tapanii</name>
    <dbReference type="NCBI Taxonomy" id="1708751"/>
    <lineage>
        <taxon>Bacteria</taxon>
        <taxon>Pseudomonadati</taxon>
        <taxon>Pseudomonadota</taxon>
        <taxon>Gammaproteobacteria</taxon>
        <taxon>Oceanospirillales</taxon>
        <taxon>Oceanospirillaceae</taxon>
        <taxon>Nitrincola</taxon>
    </lineage>
</organism>
<evidence type="ECO:0000259" key="2">
    <source>
        <dbReference type="SMART" id="SM01204"/>
    </source>
</evidence>
<dbReference type="Proteomes" id="UP000325302">
    <property type="component" value="Unassembled WGS sequence"/>
</dbReference>
<dbReference type="SMART" id="SM00897">
    <property type="entry name" value="FIST"/>
    <property type="match status" value="1"/>
</dbReference>
<keyword evidence="3" id="KW-0808">Transferase</keyword>
<dbReference type="GO" id="GO:0016301">
    <property type="term" value="F:kinase activity"/>
    <property type="evidence" value="ECO:0007669"/>
    <property type="project" value="UniProtKB-KW"/>
</dbReference>
<dbReference type="OrthoDB" id="378730at2"/>
<evidence type="ECO:0000259" key="1">
    <source>
        <dbReference type="SMART" id="SM00897"/>
    </source>
</evidence>
<keyword evidence="4" id="KW-1185">Reference proteome</keyword>
<comment type="caution">
    <text evidence="3">The sequence shown here is derived from an EMBL/GenBank/DDBJ whole genome shotgun (WGS) entry which is preliminary data.</text>
</comment>
<evidence type="ECO:0000313" key="3">
    <source>
        <dbReference type="EMBL" id="KAA0874137.1"/>
    </source>
</evidence>
<keyword evidence="3" id="KW-0418">Kinase</keyword>
<protein>
    <submittedName>
        <fullName evidence="3">Histidine kinase</fullName>
    </submittedName>
</protein>
<accession>A0A5A9W066</accession>
<dbReference type="PANTHER" id="PTHR40252">
    <property type="entry name" value="BLR0328 PROTEIN"/>
    <property type="match status" value="1"/>
</dbReference>
<dbReference type="Pfam" id="PF10442">
    <property type="entry name" value="FIST_C"/>
    <property type="match status" value="1"/>
</dbReference>
<dbReference type="EMBL" id="SMRS01000007">
    <property type="protein sequence ID" value="KAA0874137.1"/>
    <property type="molecule type" value="Genomic_DNA"/>
</dbReference>
<dbReference type="InterPro" id="IPR019494">
    <property type="entry name" value="FIST_C"/>
</dbReference>
<name>A0A5A9W066_9GAMM</name>
<dbReference type="RefSeq" id="WP_149391369.1">
    <property type="nucleotide sequence ID" value="NZ_SMRS01000007.1"/>
</dbReference>
<dbReference type="SMART" id="SM01204">
    <property type="entry name" value="FIST_C"/>
    <property type="match status" value="1"/>
</dbReference>
<gene>
    <name evidence="3" type="ORF">E1H14_10190</name>
</gene>